<comment type="caution">
    <text evidence="1">The sequence shown here is derived from an EMBL/GenBank/DDBJ whole genome shotgun (WGS) entry which is preliminary data.</text>
</comment>
<gene>
    <name evidence="1" type="ORF">Aau02nite_16890</name>
</gene>
<dbReference type="EMBL" id="BOQL01000017">
    <property type="protein sequence ID" value="GIM65412.1"/>
    <property type="molecule type" value="Genomic_DNA"/>
</dbReference>
<dbReference type="AlphaFoldDB" id="A0A919S6M4"/>
<dbReference type="Gene3D" id="3.10.450.50">
    <property type="match status" value="1"/>
</dbReference>
<dbReference type="SUPFAM" id="SSF54427">
    <property type="entry name" value="NTF2-like"/>
    <property type="match status" value="1"/>
</dbReference>
<accession>A0A919S6M4</accession>
<evidence type="ECO:0000313" key="1">
    <source>
        <dbReference type="EMBL" id="GIM65412.1"/>
    </source>
</evidence>
<sequence>MSGTAEVAAFYAQSWINCDPRAARRVIAGDAEIEWNLDVPVDDEELVQTLDRIAAFADSVTVVSTTCVGDRAALVYDCVAPFGTVRIAEFVTVADGVLSGIRQVYDVVALRRYFPGLLDED</sequence>
<dbReference type="InterPro" id="IPR032710">
    <property type="entry name" value="NTF2-like_dom_sf"/>
</dbReference>
<organism evidence="1 2">
    <name type="scientific">Actinoplanes auranticolor</name>
    <dbReference type="NCBI Taxonomy" id="47988"/>
    <lineage>
        <taxon>Bacteria</taxon>
        <taxon>Bacillati</taxon>
        <taxon>Actinomycetota</taxon>
        <taxon>Actinomycetes</taxon>
        <taxon>Micromonosporales</taxon>
        <taxon>Micromonosporaceae</taxon>
        <taxon>Actinoplanes</taxon>
    </lineage>
</organism>
<evidence type="ECO:0000313" key="2">
    <source>
        <dbReference type="Proteomes" id="UP000681340"/>
    </source>
</evidence>
<keyword evidence="2" id="KW-1185">Reference proteome</keyword>
<dbReference type="RefSeq" id="WP_212987761.1">
    <property type="nucleotide sequence ID" value="NZ_BAABEA010000017.1"/>
</dbReference>
<evidence type="ECO:0008006" key="3">
    <source>
        <dbReference type="Google" id="ProtNLM"/>
    </source>
</evidence>
<proteinExistence type="predicted"/>
<reference evidence="1" key="1">
    <citation type="submission" date="2021-03" db="EMBL/GenBank/DDBJ databases">
        <title>Whole genome shotgun sequence of Actinoplanes auranticolor NBRC 12245.</title>
        <authorList>
            <person name="Komaki H."/>
            <person name="Tamura T."/>
        </authorList>
    </citation>
    <scope>NUCLEOTIDE SEQUENCE</scope>
    <source>
        <strain evidence="1">NBRC 12245</strain>
    </source>
</reference>
<name>A0A919S6M4_9ACTN</name>
<protein>
    <recommendedName>
        <fullName evidence="3">SnoaL-like protein</fullName>
    </recommendedName>
</protein>
<dbReference type="Proteomes" id="UP000681340">
    <property type="component" value="Unassembled WGS sequence"/>
</dbReference>